<keyword evidence="6" id="KW-1185">Reference proteome</keyword>
<feature type="repeat" description="PPR" evidence="3">
    <location>
        <begin position="22"/>
        <end position="56"/>
    </location>
</feature>
<dbReference type="InterPro" id="IPR046960">
    <property type="entry name" value="PPR_At4g14850-like_plant"/>
</dbReference>
<dbReference type="PANTHER" id="PTHR47926">
    <property type="entry name" value="PENTATRICOPEPTIDE REPEAT-CONTAINING PROTEIN"/>
    <property type="match status" value="1"/>
</dbReference>
<dbReference type="GO" id="GO:0009451">
    <property type="term" value="P:RNA modification"/>
    <property type="evidence" value="ECO:0007669"/>
    <property type="project" value="InterPro"/>
</dbReference>
<name>A0AAV5EE84_ELECO</name>
<keyword evidence="2" id="KW-0809">Transit peptide</keyword>
<evidence type="ECO:0000256" key="1">
    <source>
        <dbReference type="ARBA" id="ARBA00022737"/>
    </source>
</evidence>
<dbReference type="PANTHER" id="PTHR47926:SF421">
    <property type="entry name" value="DYW DOMAIN-CONTAINING PROTEIN"/>
    <property type="match status" value="1"/>
</dbReference>
<organism evidence="5 6">
    <name type="scientific">Eleusine coracana subsp. coracana</name>
    <dbReference type="NCBI Taxonomy" id="191504"/>
    <lineage>
        <taxon>Eukaryota</taxon>
        <taxon>Viridiplantae</taxon>
        <taxon>Streptophyta</taxon>
        <taxon>Embryophyta</taxon>
        <taxon>Tracheophyta</taxon>
        <taxon>Spermatophyta</taxon>
        <taxon>Magnoliopsida</taxon>
        <taxon>Liliopsida</taxon>
        <taxon>Poales</taxon>
        <taxon>Poaceae</taxon>
        <taxon>PACMAD clade</taxon>
        <taxon>Chloridoideae</taxon>
        <taxon>Cynodonteae</taxon>
        <taxon>Eleusininae</taxon>
        <taxon>Eleusine</taxon>
    </lineage>
</organism>
<comment type="caution">
    <text evidence="5">The sequence shown here is derived from an EMBL/GenBank/DDBJ whole genome shotgun (WGS) entry which is preliminary data.</text>
</comment>
<dbReference type="InterPro" id="IPR002885">
    <property type="entry name" value="PPR_rpt"/>
</dbReference>
<evidence type="ECO:0000259" key="4">
    <source>
        <dbReference type="Pfam" id="PF14432"/>
    </source>
</evidence>
<dbReference type="Pfam" id="PF14432">
    <property type="entry name" value="DYW_deaminase"/>
    <property type="match status" value="1"/>
</dbReference>
<dbReference type="InterPro" id="IPR032867">
    <property type="entry name" value="DYW_dom"/>
</dbReference>
<evidence type="ECO:0000256" key="2">
    <source>
        <dbReference type="ARBA" id="ARBA00022946"/>
    </source>
</evidence>
<dbReference type="PROSITE" id="PS51375">
    <property type="entry name" value="PPR"/>
    <property type="match status" value="1"/>
</dbReference>
<evidence type="ECO:0000313" key="6">
    <source>
        <dbReference type="Proteomes" id="UP001054889"/>
    </source>
</evidence>
<proteinExistence type="predicted"/>
<reference evidence="5" key="2">
    <citation type="submission" date="2021-12" db="EMBL/GenBank/DDBJ databases">
        <title>Resequencing data analysis of finger millet.</title>
        <authorList>
            <person name="Hatakeyama M."/>
            <person name="Aluri S."/>
            <person name="Balachadran M.T."/>
            <person name="Sivarajan S.R."/>
            <person name="Poveda L."/>
            <person name="Shimizu-Inatsugi R."/>
            <person name="Schlapbach R."/>
            <person name="Sreeman S.M."/>
            <person name="Shimizu K.K."/>
        </authorList>
    </citation>
    <scope>NUCLEOTIDE SEQUENCE</scope>
</reference>
<feature type="domain" description="DYW" evidence="4">
    <location>
        <begin position="250"/>
        <end position="326"/>
    </location>
</feature>
<dbReference type="AlphaFoldDB" id="A0AAV5EE84"/>
<reference evidence="5" key="1">
    <citation type="journal article" date="2018" name="DNA Res.">
        <title>Multiple hybrid de novo genome assembly of finger millet, an orphan allotetraploid crop.</title>
        <authorList>
            <person name="Hatakeyama M."/>
            <person name="Aluri S."/>
            <person name="Balachadran M.T."/>
            <person name="Sivarajan S.R."/>
            <person name="Patrignani A."/>
            <person name="Gruter S."/>
            <person name="Poveda L."/>
            <person name="Shimizu-Inatsugi R."/>
            <person name="Baeten J."/>
            <person name="Francoijs K.J."/>
            <person name="Nataraja K.N."/>
            <person name="Reddy Y.A.N."/>
            <person name="Phadnis S."/>
            <person name="Ravikumar R.L."/>
            <person name="Schlapbach R."/>
            <person name="Sreeman S.M."/>
            <person name="Shimizu K.K."/>
        </authorList>
    </citation>
    <scope>NUCLEOTIDE SEQUENCE</scope>
</reference>
<dbReference type="Proteomes" id="UP001054889">
    <property type="component" value="Unassembled WGS sequence"/>
</dbReference>
<dbReference type="InterPro" id="IPR011990">
    <property type="entry name" value="TPR-like_helical_dom_sf"/>
</dbReference>
<gene>
    <name evidence="5" type="primary">gb08290</name>
    <name evidence="5" type="ORF">PR202_gb08290</name>
</gene>
<dbReference type="GO" id="GO:0003723">
    <property type="term" value="F:RNA binding"/>
    <property type="evidence" value="ECO:0007669"/>
    <property type="project" value="InterPro"/>
</dbReference>
<dbReference type="Pfam" id="PF01535">
    <property type="entry name" value="PPR"/>
    <property type="match status" value="1"/>
</dbReference>
<dbReference type="Gene3D" id="1.25.40.10">
    <property type="entry name" value="Tetratricopeptide repeat domain"/>
    <property type="match status" value="1"/>
</dbReference>
<evidence type="ECO:0000256" key="3">
    <source>
        <dbReference type="PROSITE-ProRule" id="PRU00708"/>
    </source>
</evidence>
<dbReference type="GO" id="GO:0008270">
    <property type="term" value="F:zinc ion binding"/>
    <property type="evidence" value="ECO:0007669"/>
    <property type="project" value="InterPro"/>
</dbReference>
<protein>
    <recommendedName>
        <fullName evidence="4">DYW domain-containing protein</fullName>
    </recommendedName>
</protein>
<dbReference type="Pfam" id="PF13812">
    <property type="entry name" value="PPR_3"/>
    <property type="match status" value="1"/>
</dbReference>
<sequence length="326" mass="37098">MYGKCGNIEDARLVFECTVEKDIAVWNAMMSCYLLHRLPRNVIDMFGYVEQTGIQPDPITFILLLSACKQEGLLEEAQSYFYTMEDVYGIKPTLKHYTCMVDIMGTAGLLEESLTLIQKMPLEPDACLWSTVLKACKLHSNLDIGEKAAKALFELEPNNTSNYMVLSNIYANTGLWDSTEAVRNAMTEKGLHVKGQYSWLYHGTTVHRFEAGDLAHPAIDNILTTWKDLTIRMEQSGYPPRDNEPYCNVEADPMSCHHTERMAVCYGLISTRDHEPIRILKNFRMCIECHSSIKFISKDKSREIIVSDGSTYHHFKDGTCSCGDMW</sequence>
<dbReference type="InterPro" id="IPR046848">
    <property type="entry name" value="E_motif"/>
</dbReference>
<dbReference type="Pfam" id="PF20431">
    <property type="entry name" value="E_motif"/>
    <property type="match status" value="1"/>
</dbReference>
<dbReference type="FunFam" id="1.25.40.10:FF:000378">
    <property type="entry name" value="Pentatricopeptide repeat-containing protein mitochondrial"/>
    <property type="match status" value="1"/>
</dbReference>
<dbReference type="EMBL" id="BQKI01000075">
    <property type="protein sequence ID" value="GJN20861.1"/>
    <property type="molecule type" value="Genomic_DNA"/>
</dbReference>
<accession>A0AAV5EE84</accession>
<keyword evidence="1" id="KW-0677">Repeat</keyword>
<evidence type="ECO:0000313" key="5">
    <source>
        <dbReference type="EMBL" id="GJN20861.1"/>
    </source>
</evidence>